<gene>
    <name evidence="1" type="ORF">RCC_08753</name>
</gene>
<dbReference type="Proteomes" id="UP000225277">
    <property type="component" value="Unassembled WGS sequence"/>
</dbReference>
<dbReference type="RefSeq" id="XP_023629767.1">
    <property type="nucleotide sequence ID" value="XM_023773999.1"/>
</dbReference>
<sequence>MAHASSKKPATETAAKKARSIASKVLRYQEYGRALLTTDAWRAKMADAIQFKLPAEVQNNVFEHLAVALLPDAMGFDKIRHVPDAKNRFKISEQIRVRSTLKAATNLLLSGISKMGT</sequence>
<keyword evidence="2" id="KW-1185">Reference proteome</keyword>
<dbReference type="AlphaFoldDB" id="A0A2D3V4X7"/>
<dbReference type="EMBL" id="FJUY01000015">
    <property type="protein sequence ID" value="CZT23043.1"/>
    <property type="molecule type" value="Genomic_DNA"/>
</dbReference>
<reference evidence="1 2" key="1">
    <citation type="submission" date="2016-03" db="EMBL/GenBank/DDBJ databases">
        <authorList>
            <person name="Ploux O."/>
        </authorList>
    </citation>
    <scope>NUCLEOTIDE SEQUENCE [LARGE SCALE GENOMIC DNA]</scope>
    <source>
        <strain evidence="1 2">URUG2</strain>
    </source>
</reference>
<protein>
    <submittedName>
        <fullName evidence="1">Uncharacterized protein</fullName>
    </submittedName>
</protein>
<evidence type="ECO:0000313" key="1">
    <source>
        <dbReference type="EMBL" id="CZT23043.1"/>
    </source>
</evidence>
<dbReference type="GeneID" id="35603835"/>
<evidence type="ECO:0000313" key="2">
    <source>
        <dbReference type="Proteomes" id="UP000225277"/>
    </source>
</evidence>
<proteinExistence type="predicted"/>
<organism evidence="1 2">
    <name type="scientific">Ramularia collo-cygni</name>
    <dbReference type="NCBI Taxonomy" id="112498"/>
    <lineage>
        <taxon>Eukaryota</taxon>
        <taxon>Fungi</taxon>
        <taxon>Dikarya</taxon>
        <taxon>Ascomycota</taxon>
        <taxon>Pezizomycotina</taxon>
        <taxon>Dothideomycetes</taxon>
        <taxon>Dothideomycetidae</taxon>
        <taxon>Mycosphaerellales</taxon>
        <taxon>Mycosphaerellaceae</taxon>
        <taxon>Ramularia</taxon>
    </lineage>
</organism>
<accession>A0A2D3V4X7</accession>
<name>A0A2D3V4X7_9PEZI</name>